<evidence type="ECO:0000259" key="2">
    <source>
        <dbReference type="Pfam" id="PF00248"/>
    </source>
</evidence>
<dbReference type="PANTHER" id="PTHR43625:SF40">
    <property type="entry name" value="ALDO-KETO REDUCTASE YAKC [NADP(+)]"/>
    <property type="match status" value="1"/>
</dbReference>
<reference evidence="3" key="1">
    <citation type="submission" date="2021-07" db="EMBL/GenBank/DDBJ databases">
        <authorList>
            <person name="Branca A.L. A."/>
        </authorList>
    </citation>
    <scope>NUCLEOTIDE SEQUENCE</scope>
</reference>
<feature type="domain" description="NADP-dependent oxidoreductase" evidence="2">
    <location>
        <begin position="18"/>
        <end position="311"/>
    </location>
</feature>
<dbReference type="OrthoDB" id="37537at2759"/>
<comment type="caution">
    <text evidence="3">The sequence shown here is derived from an EMBL/GenBank/DDBJ whole genome shotgun (WGS) entry which is preliminary data.</text>
</comment>
<dbReference type="GO" id="GO:0016491">
    <property type="term" value="F:oxidoreductase activity"/>
    <property type="evidence" value="ECO:0007669"/>
    <property type="project" value="UniProtKB-KW"/>
</dbReference>
<name>A0A9W4K1H0_9EURO</name>
<dbReference type="PANTHER" id="PTHR43625">
    <property type="entry name" value="AFLATOXIN B1 ALDEHYDE REDUCTASE"/>
    <property type="match status" value="1"/>
</dbReference>
<dbReference type="Pfam" id="PF00248">
    <property type="entry name" value="Aldo_ket_red"/>
    <property type="match status" value="1"/>
</dbReference>
<dbReference type="GO" id="GO:0005737">
    <property type="term" value="C:cytoplasm"/>
    <property type="evidence" value="ECO:0007669"/>
    <property type="project" value="TreeGrafter"/>
</dbReference>
<organism evidence="3 4">
    <name type="scientific">Penicillium salamii</name>
    <dbReference type="NCBI Taxonomy" id="1612424"/>
    <lineage>
        <taxon>Eukaryota</taxon>
        <taxon>Fungi</taxon>
        <taxon>Dikarya</taxon>
        <taxon>Ascomycota</taxon>
        <taxon>Pezizomycotina</taxon>
        <taxon>Eurotiomycetes</taxon>
        <taxon>Eurotiomycetidae</taxon>
        <taxon>Eurotiales</taxon>
        <taxon>Aspergillaceae</taxon>
        <taxon>Penicillium</taxon>
    </lineage>
</organism>
<dbReference type="InterPro" id="IPR036812">
    <property type="entry name" value="NAD(P)_OxRdtase_dom_sf"/>
</dbReference>
<proteinExistence type="predicted"/>
<protein>
    <recommendedName>
        <fullName evidence="2">NADP-dependent oxidoreductase domain-containing protein</fullName>
    </recommendedName>
</protein>
<dbReference type="InterPro" id="IPR023210">
    <property type="entry name" value="NADP_OxRdtase_dom"/>
</dbReference>
<dbReference type="InterPro" id="IPR050791">
    <property type="entry name" value="Aldo-Keto_reductase"/>
</dbReference>
<gene>
    <name evidence="3" type="ORF">PSALAMII_LOCUS10887</name>
</gene>
<sequence>MALPLRNLGRNGPQISPVGLGFGSIGGFYGPAGTLDEKVALLDYAHAAGLHFWDLSDVYGDSEDVVGEWIKRSGKREDIFIGTKFSLERQVDGHYKFYSDPIYAKEACQKSLQRLGVDFIDLYYCHAVDGVTPIEKTVEAMVDLKREGKIRHIGLSNISAATLRRAHAVHPIAALQWEYSLFTLDIESPNSEILDTCRELGVSLVAYSPIGRGIFAQELRSYEDIPEYLRQYYPKYAEKNFSAISGLVLGIKRIADAHEATAAQVALAWLLAQGPEIIPIPGTKSISKINDNAAAAFLQLDQDEVRELRTLAEQAEFEGPRYHPSWVFHKVFQDVTQVLIISTY</sequence>
<keyword evidence="1" id="KW-0560">Oxidoreductase</keyword>
<evidence type="ECO:0000313" key="3">
    <source>
        <dbReference type="EMBL" id="CAG8427115.1"/>
    </source>
</evidence>
<dbReference type="PRINTS" id="PR00069">
    <property type="entry name" value="ALDKETRDTASE"/>
</dbReference>
<dbReference type="InterPro" id="IPR020471">
    <property type="entry name" value="AKR"/>
</dbReference>
<dbReference type="AlphaFoldDB" id="A0A9W4K1H0"/>
<dbReference type="SUPFAM" id="SSF51430">
    <property type="entry name" value="NAD(P)-linked oxidoreductase"/>
    <property type="match status" value="1"/>
</dbReference>
<accession>A0A9W4K1H0</accession>
<evidence type="ECO:0000313" key="4">
    <source>
        <dbReference type="Proteomes" id="UP001152646"/>
    </source>
</evidence>
<dbReference type="Proteomes" id="UP001152646">
    <property type="component" value="Unassembled WGS sequence"/>
</dbReference>
<dbReference type="EMBL" id="CAJVPA010000261">
    <property type="protein sequence ID" value="CAG8427115.1"/>
    <property type="molecule type" value="Genomic_DNA"/>
</dbReference>
<dbReference type="Gene3D" id="3.20.20.100">
    <property type="entry name" value="NADP-dependent oxidoreductase domain"/>
    <property type="match status" value="1"/>
</dbReference>
<evidence type="ECO:0000256" key="1">
    <source>
        <dbReference type="ARBA" id="ARBA00023002"/>
    </source>
</evidence>